<dbReference type="InterPro" id="IPR014729">
    <property type="entry name" value="Rossmann-like_a/b/a_fold"/>
</dbReference>
<evidence type="ECO:0000256" key="6">
    <source>
        <dbReference type="PIRSR" id="PIRSR602081-1"/>
    </source>
</evidence>
<organism evidence="9 10">
    <name type="scientific">Halioxenophilus aromaticivorans</name>
    <dbReference type="NCBI Taxonomy" id="1306992"/>
    <lineage>
        <taxon>Bacteria</taxon>
        <taxon>Pseudomonadati</taxon>
        <taxon>Pseudomonadota</taxon>
        <taxon>Gammaproteobacteria</taxon>
        <taxon>Alteromonadales</taxon>
        <taxon>Alteromonadaceae</taxon>
        <taxon>Halioxenophilus</taxon>
    </lineage>
</organism>
<accession>A0AAV3U343</accession>
<dbReference type="InterPro" id="IPR036155">
    <property type="entry name" value="Crypto/Photolyase_N_sf"/>
</dbReference>
<feature type="binding site" evidence="6">
    <location>
        <begin position="377"/>
        <end position="379"/>
    </location>
    <ligand>
        <name>FAD</name>
        <dbReference type="ChEBI" id="CHEBI:57692"/>
    </ligand>
</feature>
<comment type="function">
    <text evidence="7">May have a photoreceptor function.</text>
</comment>
<comment type="cofactor">
    <cofactor evidence="6 7">
        <name>FAD</name>
        <dbReference type="ChEBI" id="CHEBI:57692"/>
    </cofactor>
    <text evidence="6 7">Binds 1 FAD per subunit.</text>
</comment>
<evidence type="ECO:0000256" key="5">
    <source>
        <dbReference type="ARBA" id="ARBA00022991"/>
    </source>
</evidence>
<dbReference type="Gene3D" id="1.10.579.10">
    <property type="entry name" value="DNA Cyclobutane Dipyrimidine Photolyase, subunit A, domain 3"/>
    <property type="match status" value="1"/>
</dbReference>
<gene>
    <name evidence="9" type="ORF">GCM10025791_24370</name>
</gene>
<dbReference type="InterPro" id="IPR036134">
    <property type="entry name" value="Crypto/Photolyase_FAD-like_sf"/>
</dbReference>
<dbReference type="InterPro" id="IPR014133">
    <property type="entry name" value="Cry_DASH"/>
</dbReference>
<dbReference type="InterPro" id="IPR002081">
    <property type="entry name" value="Cryptochrome/DNA_photolyase_1"/>
</dbReference>
<dbReference type="InterPro" id="IPR006050">
    <property type="entry name" value="DNA_photolyase_N"/>
</dbReference>
<keyword evidence="4 6" id="KW-0274">FAD</keyword>
<evidence type="ECO:0000256" key="4">
    <source>
        <dbReference type="ARBA" id="ARBA00022827"/>
    </source>
</evidence>
<evidence type="ECO:0000313" key="10">
    <source>
        <dbReference type="Proteomes" id="UP001409585"/>
    </source>
</evidence>
<dbReference type="SUPFAM" id="SSF48173">
    <property type="entry name" value="Cryptochrome/photolyase FAD-binding domain"/>
    <property type="match status" value="1"/>
</dbReference>
<keyword evidence="5 7" id="KW-0157">Chromophore</keyword>
<feature type="binding site" evidence="6">
    <location>
        <position position="227"/>
    </location>
    <ligand>
        <name>FAD</name>
        <dbReference type="ChEBI" id="CHEBI:57692"/>
    </ligand>
</feature>
<evidence type="ECO:0000256" key="3">
    <source>
        <dbReference type="ARBA" id="ARBA00022630"/>
    </source>
</evidence>
<keyword evidence="3 6" id="KW-0285">Flavoprotein</keyword>
<dbReference type="PANTHER" id="PTHR11455:SF22">
    <property type="entry name" value="CRYPTOCHROME DASH"/>
    <property type="match status" value="1"/>
</dbReference>
<evidence type="ECO:0000256" key="7">
    <source>
        <dbReference type="RuleBase" id="RU367151"/>
    </source>
</evidence>
<dbReference type="Pfam" id="PF00875">
    <property type="entry name" value="DNA_photolyase"/>
    <property type="match status" value="1"/>
</dbReference>
<dbReference type="Gene3D" id="3.40.50.620">
    <property type="entry name" value="HUPs"/>
    <property type="match status" value="1"/>
</dbReference>
<feature type="binding site" evidence="6">
    <location>
        <begin position="240"/>
        <end position="244"/>
    </location>
    <ligand>
        <name>FAD</name>
        <dbReference type="ChEBI" id="CHEBI:57692"/>
    </ligand>
</feature>
<dbReference type="Gene3D" id="1.25.40.80">
    <property type="match status" value="1"/>
</dbReference>
<dbReference type="InterPro" id="IPR005101">
    <property type="entry name" value="Cryptochr/Photolyase_FAD-bd"/>
</dbReference>
<proteinExistence type="inferred from homology"/>
<dbReference type="NCBIfam" id="TIGR02765">
    <property type="entry name" value="crypto_DASH"/>
    <property type="match status" value="1"/>
</dbReference>
<keyword evidence="10" id="KW-1185">Reference proteome</keyword>
<comment type="caution">
    <text evidence="9">The sequence shown here is derived from an EMBL/GenBank/DDBJ whole genome shotgun (WGS) entry which is preliminary data.</text>
</comment>
<name>A0AAV3U343_9ALTE</name>
<sequence>MPITTLYWFTNDLRIHDNPSFHATCSKTDELVCAVVLDPAWLANNRYGLRTMGQNRLRFWLQSVAELSTALRQRGGYLHCLFDEPVTAVTALGEHFNVSRVAASTPVGWYENQQLQAVTKALNDCTVSLANSSCLFDQSRLPFAYSELPASYSRFRKQVEPLLADIAFDPLTAPDFLPEQPNRPHFAQLRAFPEATAGEQPLPWRGGEQSAQQHLHSYFSTDNASRYKAVRNELDGWRNSTKFSAWLANGSLGPGAILRALRQYEADNGSNDSTYWIGFELLWREYFQCYARAHGTRLFHPQGIKNKPTHTSYYPGRFKQWCQGNTPYSLVNACMKQLNQTGYMSNRGRQVVASCFVNEMGLDWRYGAAYFERQLVDYDVASNWGNWQYLAGVGCDPRGKRHFDINKQTEQYDPDGEFIMRWQGQKHGLPLDAVDAADWPCG</sequence>
<evidence type="ECO:0000259" key="8">
    <source>
        <dbReference type="PROSITE" id="PS51645"/>
    </source>
</evidence>
<dbReference type="PRINTS" id="PR00147">
    <property type="entry name" value="DNAPHOTLYASE"/>
</dbReference>
<dbReference type="SUPFAM" id="SSF52425">
    <property type="entry name" value="Cryptochrome/photolyase, N-terminal domain"/>
    <property type="match status" value="1"/>
</dbReference>
<feature type="domain" description="Photolyase/cryptochrome alpha/beta" evidence="8">
    <location>
        <begin position="3"/>
        <end position="135"/>
    </location>
</feature>
<dbReference type="GO" id="GO:0071949">
    <property type="term" value="F:FAD binding"/>
    <property type="evidence" value="ECO:0007669"/>
    <property type="project" value="TreeGrafter"/>
</dbReference>
<comment type="cofactor">
    <cofactor evidence="7">
        <name>(6R)-5,10-methylene-5,6,7,8-tetrahydrofolate</name>
        <dbReference type="ChEBI" id="CHEBI:15636"/>
    </cofactor>
    <text evidence="7">Binds 1 5,10-methenyltetrahydrofolate (MTHF) per subunit.</text>
</comment>
<dbReference type="PANTHER" id="PTHR11455">
    <property type="entry name" value="CRYPTOCHROME"/>
    <property type="match status" value="1"/>
</dbReference>
<reference evidence="10" key="1">
    <citation type="journal article" date="2019" name="Int. J. Syst. Evol. Microbiol.">
        <title>The Global Catalogue of Microorganisms (GCM) 10K type strain sequencing project: providing services to taxonomists for standard genome sequencing and annotation.</title>
        <authorList>
            <consortium name="The Broad Institute Genomics Platform"/>
            <consortium name="The Broad Institute Genome Sequencing Center for Infectious Disease"/>
            <person name="Wu L."/>
            <person name="Ma J."/>
        </authorList>
    </citation>
    <scope>NUCLEOTIDE SEQUENCE [LARGE SCALE GENOMIC DNA]</scope>
    <source>
        <strain evidence="10">JCM 19134</strain>
    </source>
</reference>
<dbReference type="Pfam" id="PF03441">
    <property type="entry name" value="FAD_binding_7"/>
    <property type="match status" value="1"/>
</dbReference>
<dbReference type="AlphaFoldDB" id="A0AAV3U343"/>
<dbReference type="GO" id="GO:0003677">
    <property type="term" value="F:DNA binding"/>
    <property type="evidence" value="ECO:0007669"/>
    <property type="project" value="TreeGrafter"/>
</dbReference>
<evidence type="ECO:0000256" key="1">
    <source>
        <dbReference type="ARBA" id="ARBA00005862"/>
    </source>
</evidence>
<comment type="similarity">
    <text evidence="1 7">Belongs to the DNA photolyase class-1 family.</text>
</comment>
<protein>
    <recommendedName>
        <fullName evidence="2 7">Cryptochrome DASH</fullName>
    </recommendedName>
</protein>
<evidence type="ECO:0000256" key="2">
    <source>
        <dbReference type="ARBA" id="ARBA00017881"/>
    </source>
</evidence>
<dbReference type="RefSeq" id="WP_345422294.1">
    <property type="nucleotide sequence ID" value="NZ_AP031496.1"/>
</dbReference>
<dbReference type="GO" id="GO:0000719">
    <property type="term" value="P:photoreactive repair"/>
    <property type="evidence" value="ECO:0007669"/>
    <property type="project" value="TreeGrafter"/>
</dbReference>
<dbReference type="Proteomes" id="UP001409585">
    <property type="component" value="Unassembled WGS sequence"/>
</dbReference>
<dbReference type="GO" id="GO:0003913">
    <property type="term" value="F:DNA photolyase activity"/>
    <property type="evidence" value="ECO:0007669"/>
    <property type="project" value="InterPro"/>
</dbReference>
<dbReference type="EMBL" id="BAABLX010000023">
    <property type="protein sequence ID" value="GAA4944522.1"/>
    <property type="molecule type" value="Genomic_DNA"/>
</dbReference>
<evidence type="ECO:0000313" key="9">
    <source>
        <dbReference type="EMBL" id="GAA4944522.1"/>
    </source>
</evidence>
<dbReference type="PROSITE" id="PS51645">
    <property type="entry name" value="PHR_CRY_ALPHA_BETA"/>
    <property type="match status" value="1"/>
</dbReference>